<proteinExistence type="predicted"/>
<feature type="domain" description="Nucleotidyl transferase" evidence="1">
    <location>
        <begin position="4"/>
        <end position="224"/>
    </location>
</feature>
<gene>
    <name evidence="2" type="ORF">SAMN05216588_11433</name>
</gene>
<dbReference type="STRING" id="29435.SAMN05216588_11433"/>
<dbReference type="InterPro" id="IPR050486">
    <property type="entry name" value="Mannose-1P_guanyltransferase"/>
</dbReference>
<dbReference type="SUPFAM" id="SSF53448">
    <property type="entry name" value="Nucleotide-diphospho-sugar transferases"/>
    <property type="match status" value="1"/>
</dbReference>
<evidence type="ECO:0000313" key="3">
    <source>
        <dbReference type="Proteomes" id="UP000198606"/>
    </source>
</evidence>
<dbReference type="RefSeq" id="WP_084305984.1">
    <property type="nucleotide sequence ID" value="NZ_FNDG01000014.1"/>
</dbReference>
<accession>A0A1G8J875</accession>
<dbReference type="Gene3D" id="3.90.550.10">
    <property type="entry name" value="Spore Coat Polysaccharide Biosynthesis Protein SpsA, Chain A"/>
    <property type="match status" value="1"/>
</dbReference>
<dbReference type="Proteomes" id="UP000198606">
    <property type="component" value="Unassembled WGS sequence"/>
</dbReference>
<dbReference type="Pfam" id="PF00483">
    <property type="entry name" value="NTP_transferase"/>
    <property type="match status" value="1"/>
</dbReference>
<dbReference type="AlphaFoldDB" id="A0A1G8J875"/>
<evidence type="ECO:0000313" key="2">
    <source>
        <dbReference type="EMBL" id="SDI27468.1"/>
    </source>
</evidence>
<reference evidence="2 3" key="1">
    <citation type="submission" date="2016-10" db="EMBL/GenBank/DDBJ databases">
        <authorList>
            <person name="de Groot N.N."/>
        </authorList>
    </citation>
    <scope>NUCLEOTIDE SEQUENCE [LARGE SCALE GENOMIC DNA]</scope>
    <source>
        <strain evidence="2 3">LMG 18387</strain>
    </source>
</reference>
<dbReference type="InterPro" id="IPR029044">
    <property type="entry name" value="Nucleotide-diphossugar_trans"/>
</dbReference>
<sequence length="230" mass="24781">MRAYVLCGGFGTRLRSVTDSQKALVTVHGEPFLARVLRQLANAGVTEAVLCAHYRADQVAEQLAALSRHAGIALTLVVESAPLGTGGALLNALHEQPVRQRYLVLNADTFLDAQGYRLAILGQANTLLAVQVEDRSRYGSLLRNAEGHLLALQEKGLDGQGLVNAGVYAFTHEAFAATPVHACSMEQDLLPALLARQVVTVVEYTGRFIDIGTPQSLSRYADDYQMEPAP</sequence>
<protein>
    <submittedName>
        <fullName evidence="2">D-glycero-D-manno-heptose 1,7-bisphosphate phosphatase/D-glycero-alpha-D-manno-heptose 1-phosphate guanylyltransferase</fullName>
    </submittedName>
</protein>
<evidence type="ECO:0000259" key="1">
    <source>
        <dbReference type="Pfam" id="PF00483"/>
    </source>
</evidence>
<keyword evidence="2" id="KW-0548">Nucleotidyltransferase</keyword>
<keyword evidence="2" id="KW-0808">Transferase</keyword>
<dbReference type="GO" id="GO:0016779">
    <property type="term" value="F:nucleotidyltransferase activity"/>
    <property type="evidence" value="ECO:0007669"/>
    <property type="project" value="UniProtKB-KW"/>
</dbReference>
<dbReference type="InterPro" id="IPR005835">
    <property type="entry name" value="NTP_transferase_dom"/>
</dbReference>
<name>A0A1G8J875_9GAMM</name>
<dbReference type="PANTHER" id="PTHR22572">
    <property type="entry name" value="SUGAR-1-PHOSPHATE GUANYL TRANSFERASE"/>
    <property type="match status" value="1"/>
</dbReference>
<dbReference type="EMBL" id="FNDG01000014">
    <property type="protein sequence ID" value="SDI27468.1"/>
    <property type="molecule type" value="Genomic_DNA"/>
</dbReference>
<organism evidence="2 3">
    <name type="scientific">Phytopseudomonas flavescens</name>
    <dbReference type="NCBI Taxonomy" id="29435"/>
    <lineage>
        <taxon>Bacteria</taxon>
        <taxon>Pseudomonadati</taxon>
        <taxon>Pseudomonadota</taxon>
        <taxon>Gammaproteobacteria</taxon>
        <taxon>Pseudomonadales</taxon>
        <taxon>Pseudomonadaceae</taxon>
        <taxon>Phytopseudomonas</taxon>
    </lineage>
</organism>